<sequence>MKFPSGLNRHTMNRSRKVKQLLVRWCSYSSRYLCSWPFFQSLLPSCKLLEKYHPLGLFSRNVHQTLLDLSLCGSLYLVILNHRDPPSAVIYYLRSSHHSCLVRLARASYVYSRQETTQLF</sequence>
<gene>
    <name evidence="1" type="ORF">OIU79_007010</name>
</gene>
<accession>A0A9Q0Z2Y9</accession>
<comment type="caution">
    <text evidence="1">The sequence shown here is derived from an EMBL/GenBank/DDBJ whole genome shotgun (WGS) entry which is preliminary data.</text>
</comment>
<keyword evidence="2" id="KW-1185">Reference proteome</keyword>
<evidence type="ECO:0000313" key="1">
    <source>
        <dbReference type="EMBL" id="KAJ6719263.1"/>
    </source>
</evidence>
<dbReference type="EMBL" id="JAPFFK010000014">
    <property type="protein sequence ID" value="KAJ6719263.1"/>
    <property type="molecule type" value="Genomic_DNA"/>
</dbReference>
<protein>
    <submittedName>
        <fullName evidence="1">Uncharacterized protein</fullName>
    </submittedName>
</protein>
<dbReference type="Proteomes" id="UP001151532">
    <property type="component" value="Chromosome 10"/>
</dbReference>
<reference evidence="1" key="2">
    <citation type="journal article" date="2023" name="Int. J. Mol. Sci.">
        <title>De Novo Assembly and Annotation of 11 Diverse Shrub Willow (Salix) Genomes Reveals Novel Gene Organization in Sex-Linked Regions.</title>
        <authorList>
            <person name="Hyden B."/>
            <person name="Feng K."/>
            <person name="Yates T.B."/>
            <person name="Jawdy S."/>
            <person name="Cereghino C."/>
            <person name="Smart L.B."/>
            <person name="Muchero W."/>
        </authorList>
    </citation>
    <scope>NUCLEOTIDE SEQUENCE</scope>
    <source>
        <tissue evidence="1">Shoot tip</tissue>
    </source>
</reference>
<dbReference type="AlphaFoldDB" id="A0A9Q0Z2Y9"/>
<evidence type="ECO:0000313" key="2">
    <source>
        <dbReference type="Proteomes" id="UP001151532"/>
    </source>
</evidence>
<reference evidence="1" key="1">
    <citation type="submission" date="2022-11" db="EMBL/GenBank/DDBJ databases">
        <authorList>
            <person name="Hyden B.L."/>
            <person name="Feng K."/>
            <person name="Yates T."/>
            <person name="Jawdy S."/>
            <person name="Smart L.B."/>
            <person name="Muchero W."/>
        </authorList>
    </citation>
    <scope>NUCLEOTIDE SEQUENCE</scope>
    <source>
        <tissue evidence="1">Shoot tip</tissue>
    </source>
</reference>
<name>A0A9Q0Z2Y9_SALPP</name>
<organism evidence="1 2">
    <name type="scientific">Salix purpurea</name>
    <name type="common">Purple osier willow</name>
    <dbReference type="NCBI Taxonomy" id="77065"/>
    <lineage>
        <taxon>Eukaryota</taxon>
        <taxon>Viridiplantae</taxon>
        <taxon>Streptophyta</taxon>
        <taxon>Embryophyta</taxon>
        <taxon>Tracheophyta</taxon>
        <taxon>Spermatophyta</taxon>
        <taxon>Magnoliopsida</taxon>
        <taxon>eudicotyledons</taxon>
        <taxon>Gunneridae</taxon>
        <taxon>Pentapetalae</taxon>
        <taxon>rosids</taxon>
        <taxon>fabids</taxon>
        <taxon>Malpighiales</taxon>
        <taxon>Salicaceae</taxon>
        <taxon>Saliceae</taxon>
        <taxon>Salix</taxon>
    </lineage>
</organism>
<proteinExistence type="predicted"/>